<dbReference type="Pfam" id="PF03098">
    <property type="entry name" value="An_peroxidase"/>
    <property type="match status" value="2"/>
</dbReference>
<sequence length="1530" mass="172343">MFLVAPVDNNRWAYTMHGLEKSMDNVSAGGLMAGSVATLAILWVSLQTMGFLGSSHSIGAYKLPATLQNYLASYTGLPMSNYPYGGIVDTGHFRNRHFPHIDEAVLNNSISFALDLVDRMSTLERNIANAGVELKAHTPAGKQFLDSYPSEDAFERGLDAIVATKASSYLLHQSCRRFGLEKGDCARYISTLSLQGTPLSSACSNSRQTICNSRAKYRSIDGSCNNVANPSWGSAMTAYTRILFPQYFDGIQEPRHMGHSMKPLPGARSVSVALSAPNGQSDVSRTLTVMQWGQFIAHDISHTPVRKMISSGKPILCCHSDGSTLSPRHIHPDCSAITVSDQDPIYGQHYVRCMNYVRSLPVVKSECTFGPVEQMNQASHFLDASTIYGSTLKRSRELREFVGGRLLVHEKNNHEFIPVGGTEISSECIKGCYNSGDYRVNMQPQLAVIHTVWHREHNKIANKLAELNPHWSDQTLYQEARRIVVAEIQHITYKEWLPILLGGRYTRAVGLTVGNSYSRIYNSEDDPAISNEVATAALRFLVSLMQGKLSLTDNTRQINETLSLVGYYFKPSIIESDDVFDGLLRGMATQTCQKMDISIIADVTSKLFAANKNSLGLDTISLDIQRGRDHGLPGYNHYRKYCEIAAAKNFDDFLDHIPMEMIQKLRAVYTHPDDVDLIIGGMAERPVDDGLLGPTFRCLIFEQFSRTRRTDRYFYDSAYQPYPFTPEQLAEIRRVTLARIFCNNGNNVTYMQPNVFLRPQAGHHSRANHEELCTMGNYSSRVATPQQNRVQQFRRVVAKTRRKVSRILSSPNWSLVTRTIRSSNETKVRSESDMEKAWELGWTKIPSETFHRVQLEKTTCILLESRSIKKNAGNKEKLTDLEGSETSYSFSFANSFGNAFNSFPHSIQQQTAFNFGQNLTATIHQEIMCGDTFPRGCGEQRYRTYDGSCNNLRNPTWGMANTRYGRLLPANYGDGIRSPTNSVTGAELPLSRLVSYTLFPNIDIDDPIWSLAAMQWGQIITHDMAMIDGTTQSKPHVTQCCTDDGQLVDPLLLHGHCYPIIIPYNDPTYSKANTRCLNFVRSTTDLDRGCSSQYKPAEQLTVVTHYMDLSLVYGSSAQMAASLRAGLGGRMNVDIRHNKEWPPAAVNKSQLCETADPNEVCYQTGDTRANQNPQLTVLQIILLREHNRVADTLARVNPHWTDETIFQETRRIVIAEHQHISYYEWLPIFLGVETTYGNQILYHTKGFVNDYDPNVNAHVLNEHSNAAFRYFHSLIAGYLNLVSEHRSSNGALRLSDHFNRPGIIEECNNMDDLTRGMAYQQEKASDQYFDPEASEKFQRILNGRPLGSDLRATDIQRDRDHGLASYNSFREYCGLPRAKYFNDFTDYISPSNVAKLAELYASPDDVEVTVGGGLEAHVAGTLSGPTFLCILTRQFYRTRVGDRFWYERGNHEVAFTIEQLNEIRKTSISRLFCDNGDHITNMQLKGFRRVSQTNPITSCDNIPSIDLSLWKDYAPQLAAHQNIQFLHFKK</sequence>
<evidence type="ECO:0000256" key="8">
    <source>
        <dbReference type="PIRSR" id="PIRSR619791-2"/>
    </source>
</evidence>
<keyword evidence="8" id="KW-0479">Metal-binding</keyword>
<keyword evidence="10" id="KW-1185">Reference proteome</keyword>
<dbReference type="PROSITE" id="PS50292">
    <property type="entry name" value="PEROXIDASE_3"/>
    <property type="match status" value="2"/>
</dbReference>
<evidence type="ECO:0000256" key="2">
    <source>
        <dbReference type="ARBA" id="ARBA00022525"/>
    </source>
</evidence>
<dbReference type="GO" id="GO:0005576">
    <property type="term" value="C:extracellular region"/>
    <property type="evidence" value="ECO:0007669"/>
    <property type="project" value="UniProtKB-SubCell"/>
</dbReference>
<organism evidence="9 10">
    <name type="scientific">Habropoda laboriosa</name>
    <dbReference type="NCBI Taxonomy" id="597456"/>
    <lineage>
        <taxon>Eukaryota</taxon>
        <taxon>Metazoa</taxon>
        <taxon>Ecdysozoa</taxon>
        <taxon>Arthropoda</taxon>
        <taxon>Hexapoda</taxon>
        <taxon>Insecta</taxon>
        <taxon>Pterygota</taxon>
        <taxon>Neoptera</taxon>
        <taxon>Endopterygota</taxon>
        <taxon>Hymenoptera</taxon>
        <taxon>Apocrita</taxon>
        <taxon>Aculeata</taxon>
        <taxon>Apoidea</taxon>
        <taxon>Anthophila</taxon>
        <taxon>Apidae</taxon>
        <taxon>Habropoda</taxon>
    </lineage>
</organism>
<dbReference type="SUPFAM" id="SSF48113">
    <property type="entry name" value="Heme-dependent peroxidases"/>
    <property type="match status" value="2"/>
</dbReference>
<dbReference type="GO" id="GO:0020037">
    <property type="term" value="F:heme binding"/>
    <property type="evidence" value="ECO:0007669"/>
    <property type="project" value="InterPro"/>
</dbReference>
<dbReference type="GO" id="GO:0046872">
    <property type="term" value="F:metal ion binding"/>
    <property type="evidence" value="ECO:0007669"/>
    <property type="project" value="UniProtKB-KW"/>
</dbReference>
<accession>A0A0L7R2K3</accession>
<evidence type="ECO:0000313" key="10">
    <source>
        <dbReference type="Proteomes" id="UP000053825"/>
    </source>
</evidence>
<dbReference type="FunFam" id="1.10.640.10:FF:000009">
    <property type="entry name" value="Peroxidase, isoform B"/>
    <property type="match status" value="1"/>
</dbReference>
<evidence type="ECO:0000256" key="5">
    <source>
        <dbReference type="ARBA" id="ARBA00022729"/>
    </source>
</evidence>
<keyword evidence="6" id="KW-0560">Oxidoreductase</keyword>
<evidence type="ECO:0000256" key="1">
    <source>
        <dbReference type="ARBA" id="ARBA00004613"/>
    </source>
</evidence>
<evidence type="ECO:0000256" key="7">
    <source>
        <dbReference type="ARBA" id="ARBA00023004"/>
    </source>
</evidence>
<dbReference type="PANTHER" id="PTHR11475">
    <property type="entry name" value="OXIDASE/PEROXIDASE"/>
    <property type="match status" value="1"/>
</dbReference>
<feature type="binding site" description="axial binding residue" evidence="8">
    <location>
        <position position="1272"/>
    </location>
    <ligand>
        <name>heme b</name>
        <dbReference type="ChEBI" id="CHEBI:60344"/>
    </ligand>
    <ligandPart>
        <name>Fe</name>
        <dbReference type="ChEBI" id="CHEBI:18248"/>
    </ligandPart>
</feature>
<keyword evidence="2" id="KW-0964">Secreted</keyword>
<evidence type="ECO:0000256" key="3">
    <source>
        <dbReference type="ARBA" id="ARBA00022559"/>
    </source>
</evidence>
<keyword evidence="5" id="KW-0732">Signal</keyword>
<dbReference type="InterPro" id="IPR010255">
    <property type="entry name" value="Haem_peroxidase_sf"/>
</dbReference>
<gene>
    <name evidence="9" type="ORF">WH47_04591</name>
</gene>
<dbReference type="Proteomes" id="UP000053825">
    <property type="component" value="Unassembled WGS sequence"/>
</dbReference>
<dbReference type="CDD" id="cd09823">
    <property type="entry name" value="peroxinectin_like"/>
    <property type="match status" value="2"/>
</dbReference>
<evidence type="ECO:0000256" key="4">
    <source>
        <dbReference type="ARBA" id="ARBA00022617"/>
    </source>
</evidence>
<dbReference type="GO" id="GO:0006979">
    <property type="term" value="P:response to oxidative stress"/>
    <property type="evidence" value="ECO:0007669"/>
    <property type="project" value="InterPro"/>
</dbReference>
<dbReference type="InterPro" id="IPR037120">
    <property type="entry name" value="Haem_peroxidase_sf_animal"/>
</dbReference>
<dbReference type="FunFam" id="1.10.640.10:FF:000003">
    <property type="entry name" value="chorion peroxidase"/>
    <property type="match status" value="1"/>
</dbReference>
<reference evidence="9 10" key="1">
    <citation type="submission" date="2015-07" db="EMBL/GenBank/DDBJ databases">
        <title>The genome of Habropoda laboriosa.</title>
        <authorList>
            <person name="Pan H."/>
            <person name="Kapheim K."/>
        </authorList>
    </citation>
    <scope>NUCLEOTIDE SEQUENCE [LARGE SCALE GENOMIC DNA]</scope>
    <source>
        <strain evidence="9">0110345459</strain>
    </source>
</reference>
<keyword evidence="3 9" id="KW-0575">Peroxidase</keyword>
<name>A0A0L7R2K3_9HYME</name>
<dbReference type="GO" id="GO:0022412">
    <property type="term" value="P:cellular process involved in reproduction in multicellular organism"/>
    <property type="evidence" value="ECO:0007669"/>
    <property type="project" value="UniProtKB-ARBA"/>
</dbReference>
<dbReference type="STRING" id="597456.A0A0L7R2K3"/>
<keyword evidence="4 8" id="KW-0349">Heme</keyword>
<dbReference type="EMBL" id="KQ414666">
    <property type="protein sequence ID" value="KOC65001.1"/>
    <property type="molecule type" value="Genomic_DNA"/>
</dbReference>
<keyword evidence="7 8" id="KW-0408">Iron</keyword>
<protein>
    <submittedName>
        <fullName evidence="9">Peroxidase</fullName>
    </submittedName>
</protein>
<dbReference type="InterPro" id="IPR019791">
    <property type="entry name" value="Haem_peroxidase_animal"/>
</dbReference>
<comment type="subcellular location">
    <subcellularLocation>
        <location evidence="1">Secreted</location>
    </subcellularLocation>
</comment>
<evidence type="ECO:0000313" key="9">
    <source>
        <dbReference type="EMBL" id="KOC65001.1"/>
    </source>
</evidence>
<dbReference type="PANTHER" id="PTHR11475:SF125">
    <property type="entry name" value="GH11385P"/>
    <property type="match status" value="1"/>
</dbReference>
<dbReference type="Gene3D" id="1.10.640.10">
    <property type="entry name" value="Haem peroxidase domain superfamily, animal type"/>
    <property type="match status" value="2"/>
</dbReference>
<evidence type="ECO:0000256" key="6">
    <source>
        <dbReference type="ARBA" id="ARBA00023002"/>
    </source>
</evidence>
<dbReference type="PRINTS" id="PR00457">
    <property type="entry name" value="ANPEROXIDASE"/>
</dbReference>
<dbReference type="GO" id="GO:0004601">
    <property type="term" value="F:peroxidase activity"/>
    <property type="evidence" value="ECO:0007669"/>
    <property type="project" value="UniProtKB-KW"/>
</dbReference>
<proteinExistence type="predicted"/>
<dbReference type="OrthoDB" id="823504at2759"/>